<dbReference type="EMBL" id="QGAL01000003">
    <property type="protein sequence ID" value="TKK19169.1"/>
    <property type="molecule type" value="Genomic_DNA"/>
</dbReference>
<dbReference type="AlphaFoldDB" id="A0AB38P4T4"/>
<evidence type="ECO:0000313" key="1">
    <source>
        <dbReference type="EMBL" id="TKK19169.1"/>
    </source>
</evidence>
<organism evidence="1 2">
    <name type="scientific">Enterobacter cancerogenus</name>
    <dbReference type="NCBI Taxonomy" id="69218"/>
    <lineage>
        <taxon>Bacteria</taxon>
        <taxon>Pseudomonadati</taxon>
        <taxon>Pseudomonadota</taxon>
        <taxon>Gammaproteobacteria</taxon>
        <taxon>Enterobacterales</taxon>
        <taxon>Enterobacteriaceae</taxon>
        <taxon>Enterobacter</taxon>
        <taxon>Enterobacter cloacae complex</taxon>
    </lineage>
</organism>
<proteinExistence type="predicted"/>
<comment type="caution">
    <text evidence="1">The sequence shown here is derived from an EMBL/GenBank/DDBJ whole genome shotgun (WGS) entry which is preliminary data.</text>
</comment>
<accession>A0AB38P4T4</accession>
<sequence>MSKPSIKITFRFYETGVYFLNNVILVTRIEIICFTFFGKNGREAHQQNAAIKGKFQERDHTKHLATLIISRASVFKCIRKS</sequence>
<name>A0AB38P4T4_9ENTR</name>
<gene>
    <name evidence="1" type="ORF">EcCFBP13530_12640</name>
</gene>
<reference evidence="1 2" key="1">
    <citation type="journal article" date="2019" name="Sci. Rep.">
        <title>Differences in resource use lead to coexistence of seed-transmitted microbial populations.</title>
        <authorList>
            <person name="Torres-Cortes G."/>
            <person name="Garcia B.J."/>
            <person name="Compant S."/>
            <person name="Rezki S."/>
            <person name="Jones P."/>
            <person name="Preveaux A."/>
            <person name="Briand M."/>
            <person name="Roulet A."/>
            <person name="Bouchez O."/>
            <person name="Jacobson D."/>
            <person name="Barret M."/>
        </authorList>
    </citation>
    <scope>NUCLEOTIDE SEQUENCE [LARGE SCALE GENOMIC DNA]</scope>
    <source>
        <strain evidence="1 2">CFBP13530</strain>
    </source>
</reference>
<dbReference type="Proteomes" id="UP000306327">
    <property type="component" value="Unassembled WGS sequence"/>
</dbReference>
<protein>
    <submittedName>
        <fullName evidence="1">Uncharacterized protein</fullName>
    </submittedName>
</protein>
<evidence type="ECO:0000313" key="2">
    <source>
        <dbReference type="Proteomes" id="UP000306327"/>
    </source>
</evidence>